<keyword evidence="1" id="KW-0732">Signal</keyword>
<comment type="caution">
    <text evidence="2">The sequence shown here is derived from an EMBL/GenBank/DDBJ whole genome shotgun (WGS) entry which is preliminary data.</text>
</comment>
<dbReference type="Proteomes" id="UP001549167">
    <property type="component" value="Unassembled WGS sequence"/>
</dbReference>
<protein>
    <recommendedName>
        <fullName evidence="4">Lipoprotein</fullName>
    </recommendedName>
</protein>
<organism evidence="2 3">
    <name type="scientific">Alkalibacillus flavidus</name>
    <dbReference type="NCBI Taxonomy" id="546021"/>
    <lineage>
        <taxon>Bacteria</taxon>
        <taxon>Bacillati</taxon>
        <taxon>Bacillota</taxon>
        <taxon>Bacilli</taxon>
        <taxon>Bacillales</taxon>
        <taxon>Bacillaceae</taxon>
        <taxon>Alkalibacillus</taxon>
    </lineage>
</organism>
<sequence>MKLVLKGLSFLILALVITGCSQSMEEAFDKGESHVKDTFLSTEGPEANYTVNDFELYKPDELRVSEQNASNIVFNDSGQSYILFINEFEAPNSRWFYNQIENKDQYLRTFQTDEAFAYLHADNYEEDSYEVHVGIGGIKMSTVTTPNQMEDDITMMINMIKSVEQK</sequence>
<evidence type="ECO:0008006" key="4">
    <source>
        <dbReference type="Google" id="ProtNLM"/>
    </source>
</evidence>
<dbReference type="PROSITE" id="PS51257">
    <property type="entry name" value="PROKAR_LIPOPROTEIN"/>
    <property type="match status" value="1"/>
</dbReference>
<dbReference type="RefSeq" id="WP_354219295.1">
    <property type="nucleotide sequence ID" value="NZ_JBEPMX010000002.1"/>
</dbReference>
<name>A0ABV2KSX7_9BACI</name>
<reference evidence="2 3" key="1">
    <citation type="submission" date="2024-06" db="EMBL/GenBank/DDBJ databases">
        <title>Genomic Encyclopedia of Type Strains, Phase IV (KMG-IV): sequencing the most valuable type-strain genomes for metagenomic binning, comparative biology and taxonomic classification.</title>
        <authorList>
            <person name="Goeker M."/>
        </authorList>
    </citation>
    <scope>NUCLEOTIDE SEQUENCE [LARGE SCALE GENOMIC DNA]</scope>
    <source>
        <strain evidence="2 3">DSM 23520</strain>
    </source>
</reference>
<dbReference type="EMBL" id="JBEPMX010000002">
    <property type="protein sequence ID" value="MET3682683.1"/>
    <property type="molecule type" value="Genomic_DNA"/>
</dbReference>
<feature type="signal peptide" evidence="1">
    <location>
        <begin position="1"/>
        <end position="23"/>
    </location>
</feature>
<accession>A0ABV2KSX7</accession>
<feature type="chain" id="PRO_5046671446" description="Lipoprotein" evidence="1">
    <location>
        <begin position="24"/>
        <end position="166"/>
    </location>
</feature>
<gene>
    <name evidence="2" type="ORF">ABID56_000764</name>
</gene>
<evidence type="ECO:0000313" key="2">
    <source>
        <dbReference type="EMBL" id="MET3682683.1"/>
    </source>
</evidence>
<evidence type="ECO:0000256" key="1">
    <source>
        <dbReference type="SAM" id="SignalP"/>
    </source>
</evidence>
<evidence type="ECO:0000313" key="3">
    <source>
        <dbReference type="Proteomes" id="UP001549167"/>
    </source>
</evidence>
<keyword evidence="3" id="KW-1185">Reference proteome</keyword>
<proteinExistence type="predicted"/>